<evidence type="ECO:0000256" key="3">
    <source>
        <dbReference type="ARBA" id="ARBA00022816"/>
    </source>
</evidence>
<proteinExistence type="predicted"/>
<organism evidence="10 11">
    <name type="scientific">Geodia barretti</name>
    <name type="common">Barrett's horny sponge</name>
    <dbReference type="NCBI Taxonomy" id="519541"/>
    <lineage>
        <taxon>Eukaryota</taxon>
        <taxon>Metazoa</taxon>
        <taxon>Porifera</taxon>
        <taxon>Demospongiae</taxon>
        <taxon>Heteroscleromorpha</taxon>
        <taxon>Tetractinellida</taxon>
        <taxon>Astrophorina</taxon>
        <taxon>Geodiidae</taxon>
        <taxon>Geodia</taxon>
    </lineage>
</organism>
<dbReference type="InterPro" id="IPR019321">
    <property type="entry name" value="Nucleoporin_Nup88"/>
</dbReference>
<keyword evidence="3" id="KW-0509">mRNA transport</keyword>
<evidence type="ECO:0000256" key="1">
    <source>
        <dbReference type="ARBA" id="ARBA00004567"/>
    </source>
</evidence>
<evidence type="ECO:0000259" key="9">
    <source>
        <dbReference type="PROSITE" id="PS50858"/>
    </source>
</evidence>
<keyword evidence="5" id="KW-0811">Translocation</keyword>
<keyword evidence="11" id="KW-1185">Reference proteome</keyword>
<dbReference type="Gene3D" id="1.10.3970.10">
    <property type="entry name" value="BSD domain"/>
    <property type="match status" value="1"/>
</dbReference>
<dbReference type="AlphaFoldDB" id="A0AA35W3I8"/>
<feature type="region of interest" description="Disordered" evidence="8">
    <location>
        <begin position="567"/>
        <end position="592"/>
    </location>
</feature>
<gene>
    <name evidence="10" type="ORF">GBAR_LOCUS2789</name>
</gene>
<evidence type="ECO:0000313" key="11">
    <source>
        <dbReference type="Proteomes" id="UP001174909"/>
    </source>
</evidence>
<keyword evidence="7" id="KW-0539">Nucleus</keyword>
<evidence type="ECO:0000256" key="5">
    <source>
        <dbReference type="ARBA" id="ARBA00023010"/>
    </source>
</evidence>
<dbReference type="GO" id="GO:0017056">
    <property type="term" value="F:structural constituent of nuclear pore"/>
    <property type="evidence" value="ECO:0007669"/>
    <property type="project" value="InterPro"/>
</dbReference>
<dbReference type="GO" id="GO:0000055">
    <property type="term" value="P:ribosomal large subunit export from nucleus"/>
    <property type="evidence" value="ECO:0007669"/>
    <property type="project" value="InterPro"/>
</dbReference>
<protein>
    <submittedName>
        <fullName evidence="10">Nucleoporin 88</fullName>
    </submittedName>
</protein>
<dbReference type="InterPro" id="IPR037700">
    <property type="entry name" value="NUP88/NUP82"/>
</dbReference>
<feature type="domain" description="BSD" evidence="9">
    <location>
        <begin position="122"/>
        <end position="174"/>
    </location>
</feature>
<evidence type="ECO:0000256" key="2">
    <source>
        <dbReference type="ARBA" id="ARBA00022448"/>
    </source>
</evidence>
<dbReference type="GO" id="GO:0000056">
    <property type="term" value="P:ribosomal small subunit export from nucleus"/>
    <property type="evidence" value="ECO:0007669"/>
    <property type="project" value="InterPro"/>
</dbReference>
<feature type="compositionally biased region" description="Basic and acidic residues" evidence="8">
    <location>
        <begin position="263"/>
        <end position="272"/>
    </location>
</feature>
<dbReference type="SMART" id="SM00751">
    <property type="entry name" value="BSD"/>
    <property type="match status" value="1"/>
</dbReference>
<keyword evidence="2" id="KW-0813">Transport</keyword>
<evidence type="ECO:0000313" key="10">
    <source>
        <dbReference type="EMBL" id="CAI7999804.1"/>
    </source>
</evidence>
<feature type="compositionally biased region" description="Acidic residues" evidence="8">
    <location>
        <begin position="201"/>
        <end position="216"/>
    </location>
</feature>
<accession>A0AA35W3I8</accession>
<dbReference type="GO" id="GO:0006406">
    <property type="term" value="P:mRNA export from nucleus"/>
    <property type="evidence" value="ECO:0007669"/>
    <property type="project" value="TreeGrafter"/>
</dbReference>
<feature type="region of interest" description="Disordered" evidence="8">
    <location>
        <begin position="201"/>
        <end position="364"/>
    </location>
</feature>
<evidence type="ECO:0000256" key="7">
    <source>
        <dbReference type="ARBA" id="ARBA00023242"/>
    </source>
</evidence>
<feature type="compositionally biased region" description="Basic and acidic residues" evidence="8">
    <location>
        <begin position="217"/>
        <end position="233"/>
    </location>
</feature>
<evidence type="ECO:0000256" key="6">
    <source>
        <dbReference type="ARBA" id="ARBA00023132"/>
    </source>
</evidence>
<evidence type="ECO:0000256" key="4">
    <source>
        <dbReference type="ARBA" id="ARBA00022927"/>
    </source>
</evidence>
<dbReference type="Proteomes" id="UP001174909">
    <property type="component" value="Unassembled WGS sequence"/>
</dbReference>
<dbReference type="GO" id="GO:0006606">
    <property type="term" value="P:protein import into nucleus"/>
    <property type="evidence" value="ECO:0007669"/>
    <property type="project" value="TreeGrafter"/>
</dbReference>
<evidence type="ECO:0000256" key="8">
    <source>
        <dbReference type="SAM" id="MobiDB-lite"/>
    </source>
</evidence>
<feature type="compositionally biased region" description="Basic and acidic residues" evidence="8">
    <location>
        <begin position="334"/>
        <end position="355"/>
    </location>
</feature>
<sequence length="898" mass="100042">MAGAESDSGWWSSLLTAAKEKSVSALSATKRDLAEFLSVVSNDTSVAVKHASDNIKGLIQIEDQDDVAKQTKSPHLPPSSVPPSHPVGVPYDRSQAQLFTLQSSPDTFLTNPLGVESEYERWAGQFEVHSRQSEISQLLVNCPHVRSLHSGLVPAKVSYNDFWKRYFFKLGLLQQEEQRRADLMARVQPQPPPEDLAWEELEEAEETVEWEEEGERGEEKAEEKDREEEKNVTEETGASKNSEERNKDPHNREDDVASSIVEIKSDHLRSESSDSFVCVSEDLPHSDSSPDGNGGGGGDWEYLKMVGGGEEEEEGGGSGESSEGGDLRQTVTPVKKETGGEEGRKKKRRAEEREGTPPTRAQLSSLINAHVDMSVSSFFSSEADWTDALCHNPLFEVLREEGVEPVNNGNLVCEIRGDLFVWSSAKSAVLTTNLKRLKANPSEEQCFQTLTCTSAPLTPVCRLVPNDAGSHIALVGEQAVAVMTLPRSRGEHGEFGGGKKTVSCRENVMSRVTPIASDLFTIHHHTIHLLQTAWHRSLPLTLLLLTNDSTLRIFSLADPNYPRYSVPLSTSAANQEREEEEEEEEEDRSRLQRPATSGILYVVECVRLTLEMEDDPVSLIKDPVLPYRYFIAHSEGVHMVTLPWAGRMTQFATTSVGELVMKVDSDIQLVTSFDPSLISLLGLAVISEPLLGAILVCLDSDLQWHALSLQPPPPAQYMEGIEATPTRPHPQVKPEAGGFEKVIRDLLNSDHADPLSYLGPKSATPTQQECFKYLQRCMQAMRENYLLPQQKVKAAIQHRLEILRSQKEQQLRDLMVLRDDCTEVVEICENTREKLYVVQKRGAQLLNRMERLLCQLESKSPVLSDAEVGMEQELSQLLPRLEAINSRIHEVCIKVDSH</sequence>
<comment type="caution">
    <text evidence="10">The sequence shown here is derived from an EMBL/GenBank/DDBJ whole genome shotgun (WGS) entry which is preliminary data.</text>
</comment>
<dbReference type="PANTHER" id="PTHR13257:SF0">
    <property type="entry name" value="NUCLEAR PORE COMPLEX PROTEIN NUP88"/>
    <property type="match status" value="1"/>
</dbReference>
<dbReference type="PROSITE" id="PS50858">
    <property type="entry name" value="BSD"/>
    <property type="match status" value="1"/>
</dbReference>
<dbReference type="SUPFAM" id="SSF140383">
    <property type="entry name" value="BSD domain-like"/>
    <property type="match status" value="1"/>
</dbReference>
<dbReference type="EMBL" id="CASHTH010000386">
    <property type="protein sequence ID" value="CAI7999804.1"/>
    <property type="molecule type" value="Genomic_DNA"/>
</dbReference>
<dbReference type="GO" id="GO:0005643">
    <property type="term" value="C:nuclear pore"/>
    <property type="evidence" value="ECO:0007669"/>
    <property type="project" value="UniProtKB-SubCell"/>
</dbReference>
<feature type="compositionally biased region" description="Acidic residues" evidence="8">
    <location>
        <begin position="577"/>
        <end position="586"/>
    </location>
</feature>
<dbReference type="InterPro" id="IPR035925">
    <property type="entry name" value="BSD_dom_sf"/>
</dbReference>
<keyword evidence="6" id="KW-0906">Nuclear pore complex</keyword>
<dbReference type="InterPro" id="IPR005607">
    <property type="entry name" value="BSD_dom"/>
</dbReference>
<keyword evidence="4" id="KW-0653">Protein transport</keyword>
<dbReference type="Pfam" id="PF03909">
    <property type="entry name" value="BSD"/>
    <property type="match status" value="1"/>
</dbReference>
<dbReference type="Pfam" id="PF10168">
    <property type="entry name" value="Nup88"/>
    <property type="match status" value="2"/>
</dbReference>
<feature type="compositionally biased region" description="Basic and acidic residues" evidence="8">
    <location>
        <begin position="241"/>
        <end position="255"/>
    </location>
</feature>
<reference evidence="10" key="1">
    <citation type="submission" date="2023-03" db="EMBL/GenBank/DDBJ databases">
        <authorList>
            <person name="Steffen K."/>
            <person name="Cardenas P."/>
        </authorList>
    </citation>
    <scope>NUCLEOTIDE SEQUENCE</scope>
</reference>
<dbReference type="PANTHER" id="PTHR13257">
    <property type="entry name" value="NUCLEOPORIN NUP84-RELATED"/>
    <property type="match status" value="1"/>
</dbReference>
<comment type="subcellular location">
    <subcellularLocation>
        <location evidence="1">Nucleus</location>
        <location evidence="1">Nuclear pore complex</location>
    </subcellularLocation>
</comment>
<name>A0AA35W3I8_GEOBA</name>